<organism evidence="2 3">
    <name type="scientific">Methylocella tundrae</name>
    <dbReference type="NCBI Taxonomy" id="227605"/>
    <lineage>
        <taxon>Bacteria</taxon>
        <taxon>Pseudomonadati</taxon>
        <taxon>Pseudomonadota</taxon>
        <taxon>Alphaproteobacteria</taxon>
        <taxon>Hyphomicrobiales</taxon>
        <taxon>Beijerinckiaceae</taxon>
        <taxon>Methylocella</taxon>
    </lineage>
</organism>
<dbReference type="InterPro" id="IPR003594">
    <property type="entry name" value="HATPase_dom"/>
</dbReference>
<reference evidence="2 3" key="1">
    <citation type="submission" date="2019-03" db="EMBL/GenBank/DDBJ databases">
        <authorList>
            <person name="Kox A.R. M."/>
        </authorList>
    </citation>
    <scope>NUCLEOTIDE SEQUENCE [LARGE SCALE GENOMIC DNA]</scope>
    <source>
        <strain evidence="2">MTUNDRAET4 annotated genome</strain>
    </source>
</reference>
<dbReference type="Pfam" id="PF02518">
    <property type="entry name" value="HATPase_c"/>
    <property type="match status" value="1"/>
</dbReference>
<protein>
    <recommendedName>
        <fullName evidence="1">Histidine kinase domain-containing protein</fullName>
    </recommendedName>
</protein>
<dbReference type="Proteomes" id="UP000294360">
    <property type="component" value="Chromosome"/>
</dbReference>
<dbReference type="Gene3D" id="3.30.565.10">
    <property type="entry name" value="Histidine kinase-like ATPase, C-terminal domain"/>
    <property type="match status" value="1"/>
</dbReference>
<gene>
    <name evidence="2" type="ORF">MTUNDRAET4_2644</name>
</gene>
<evidence type="ECO:0000259" key="1">
    <source>
        <dbReference type="PROSITE" id="PS50109"/>
    </source>
</evidence>
<dbReference type="KEGG" id="mtun:MTUNDRAET4_2644"/>
<dbReference type="AlphaFoldDB" id="A0A4V6IMZ6"/>
<dbReference type="InterPro" id="IPR005467">
    <property type="entry name" value="His_kinase_dom"/>
</dbReference>
<name>A0A4V6IMZ6_METTU</name>
<evidence type="ECO:0000313" key="3">
    <source>
        <dbReference type="Proteomes" id="UP000294360"/>
    </source>
</evidence>
<sequence>MIEVADTGPGVPRRARKALFRVQLGTRRRNRLGLVIASDLVRAHGGSLTLASTSAVGANAAEEYPALVSHHPA</sequence>
<feature type="domain" description="Histidine kinase" evidence="1">
    <location>
        <begin position="1"/>
        <end position="68"/>
    </location>
</feature>
<accession>A0A4V6IMZ6</accession>
<dbReference type="RefSeq" id="WP_244605803.1">
    <property type="nucleotide sequence ID" value="NZ_LR536450.1"/>
</dbReference>
<dbReference type="PROSITE" id="PS50109">
    <property type="entry name" value="HIS_KIN"/>
    <property type="match status" value="1"/>
</dbReference>
<evidence type="ECO:0000313" key="2">
    <source>
        <dbReference type="EMBL" id="VFU09531.1"/>
    </source>
</evidence>
<dbReference type="SUPFAM" id="SSF55874">
    <property type="entry name" value="ATPase domain of HSP90 chaperone/DNA topoisomerase II/histidine kinase"/>
    <property type="match status" value="1"/>
</dbReference>
<dbReference type="EMBL" id="LR536450">
    <property type="protein sequence ID" value="VFU09531.1"/>
    <property type="molecule type" value="Genomic_DNA"/>
</dbReference>
<dbReference type="InterPro" id="IPR036890">
    <property type="entry name" value="HATPase_C_sf"/>
</dbReference>
<proteinExistence type="predicted"/>